<evidence type="ECO:0000256" key="1">
    <source>
        <dbReference type="ARBA" id="ARBA00004651"/>
    </source>
</evidence>
<evidence type="ECO:0000256" key="8">
    <source>
        <dbReference type="ARBA" id="ARBA00023136"/>
    </source>
</evidence>
<dbReference type="AlphaFoldDB" id="A0A557SYP2"/>
<feature type="transmembrane region" description="Helical" evidence="10">
    <location>
        <begin position="351"/>
        <end position="370"/>
    </location>
</feature>
<evidence type="ECO:0000256" key="10">
    <source>
        <dbReference type="SAM" id="Phobius"/>
    </source>
</evidence>
<dbReference type="SUPFAM" id="SSF54631">
    <property type="entry name" value="CBS-domain pair"/>
    <property type="match status" value="1"/>
</dbReference>
<feature type="domain" description="CBS" evidence="11">
    <location>
        <begin position="14"/>
        <end position="71"/>
    </location>
</feature>
<feature type="transmembrane region" description="Helical" evidence="10">
    <location>
        <begin position="549"/>
        <end position="569"/>
    </location>
</feature>
<proteinExistence type="inferred from homology"/>
<dbReference type="Gene3D" id="1.10.287.70">
    <property type="match status" value="1"/>
</dbReference>
<keyword evidence="5 10" id="KW-0812">Transmembrane</keyword>
<comment type="caution">
    <text evidence="12">The sequence shown here is derived from an EMBL/GenBank/DDBJ whole genome shotgun (WGS) entry which is preliminary data.</text>
</comment>
<dbReference type="PANTHER" id="PTHR32024">
    <property type="entry name" value="TRK SYSTEM POTASSIUM UPTAKE PROTEIN TRKG-RELATED"/>
    <property type="match status" value="1"/>
</dbReference>
<feature type="transmembrane region" description="Helical" evidence="10">
    <location>
        <begin position="152"/>
        <end position="174"/>
    </location>
</feature>
<dbReference type="SMART" id="SM00116">
    <property type="entry name" value="CBS"/>
    <property type="match status" value="2"/>
</dbReference>
<feature type="transmembrane region" description="Helical" evidence="10">
    <location>
        <begin position="416"/>
        <end position="436"/>
    </location>
</feature>
<dbReference type="OrthoDB" id="111943at2157"/>
<evidence type="ECO:0000256" key="9">
    <source>
        <dbReference type="PROSITE-ProRule" id="PRU00703"/>
    </source>
</evidence>
<feature type="transmembrane region" description="Helical" evidence="10">
    <location>
        <begin position="180"/>
        <end position="203"/>
    </location>
</feature>
<dbReference type="PROSITE" id="PS51371">
    <property type="entry name" value="CBS"/>
    <property type="match status" value="2"/>
</dbReference>
<feature type="transmembrane region" description="Helical" evidence="10">
    <location>
        <begin position="473"/>
        <end position="498"/>
    </location>
</feature>
<evidence type="ECO:0000259" key="11">
    <source>
        <dbReference type="PROSITE" id="PS51371"/>
    </source>
</evidence>
<dbReference type="InterPro" id="IPR046342">
    <property type="entry name" value="CBS_dom_sf"/>
</dbReference>
<organism evidence="12 13">
    <name type="scientific">Candidatus Nitrosocosmicus arcticus</name>
    <dbReference type="NCBI Taxonomy" id="2035267"/>
    <lineage>
        <taxon>Archaea</taxon>
        <taxon>Nitrososphaerota</taxon>
        <taxon>Nitrososphaeria</taxon>
        <taxon>Nitrososphaerales</taxon>
        <taxon>Nitrososphaeraceae</taxon>
        <taxon>Candidatus Nitrosocosmicus</taxon>
    </lineage>
</organism>
<feature type="transmembrane region" description="Helical" evidence="10">
    <location>
        <begin position="215"/>
        <end position="236"/>
    </location>
</feature>
<dbReference type="Pfam" id="PF02386">
    <property type="entry name" value="TrkH"/>
    <property type="match status" value="1"/>
</dbReference>
<keyword evidence="8 10" id="KW-0472">Membrane</keyword>
<feature type="transmembrane region" description="Helical" evidence="10">
    <location>
        <begin position="324"/>
        <end position="345"/>
    </location>
</feature>
<feature type="transmembrane region" description="Helical" evidence="10">
    <location>
        <begin position="605"/>
        <end position="626"/>
    </location>
</feature>
<evidence type="ECO:0000256" key="7">
    <source>
        <dbReference type="ARBA" id="ARBA00023065"/>
    </source>
</evidence>
<evidence type="ECO:0000313" key="13">
    <source>
        <dbReference type="Proteomes" id="UP000315289"/>
    </source>
</evidence>
<feature type="transmembrane region" description="Helical" evidence="10">
    <location>
        <begin position="382"/>
        <end position="404"/>
    </location>
</feature>
<dbReference type="RefSeq" id="WP_144728314.1">
    <property type="nucleotide sequence ID" value="NZ_ML675578.1"/>
</dbReference>
<dbReference type="GO" id="GO:0008324">
    <property type="term" value="F:monoatomic cation transmembrane transporter activity"/>
    <property type="evidence" value="ECO:0007669"/>
    <property type="project" value="InterPro"/>
</dbReference>
<reference evidence="12 13" key="1">
    <citation type="journal article" date="2019" name="Front. Microbiol.">
        <title>Ammonia Oxidation by the Arctic Terrestrial Thaumarchaeote Candidatus Nitrosocosmicus arcticus Is Stimulated by Increasing Temperatures.</title>
        <authorList>
            <person name="Alves R.J.E."/>
            <person name="Kerou M."/>
            <person name="Zappe A."/>
            <person name="Bittner R."/>
            <person name="Abby S.S."/>
            <person name="Schmidt H.A."/>
            <person name="Pfeifer K."/>
            <person name="Schleper C."/>
        </authorList>
    </citation>
    <scope>NUCLEOTIDE SEQUENCE [LARGE SCALE GENOMIC DNA]</scope>
    <source>
        <strain evidence="12 13">Kfb</strain>
    </source>
</reference>
<accession>A0A557SYP2</accession>
<feature type="domain" description="CBS" evidence="11">
    <location>
        <begin position="80"/>
        <end position="136"/>
    </location>
</feature>
<dbReference type="Proteomes" id="UP000315289">
    <property type="component" value="Unassembled WGS sequence"/>
</dbReference>
<evidence type="ECO:0000256" key="3">
    <source>
        <dbReference type="ARBA" id="ARBA00022448"/>
    </source>
</evidence>
<evidence type="ECO:0000256" key="6">
    <source>
        <dbReference type="ARBA" id="ARBA00022989"/>
    </source>
</evidence>
<evidence type="ECO:0000313" key="12">
    <source>
        <dbReference type="EMBL" id="TVP41729.1"/>
    </source>
</evidence>
<keyword evidence="4" id="KW-1003">Cell membrane</keyword>
<protein>
    <submittedName>
        <fullName evidence="12">K+ transport system, membrane component</fullName>
    </submittedName>
</protein>
<dbReference type="PANTHER" id="PTHR32024:SF2">
    <property type="entry name" value="TRK SYSTEM POTASSIUM UPTAKE PROTEIN TRKG-RELATED"/>
    <property type="match status" value="1"/>
</dbReference>
<keyword evidence="7" id="KW-0406">Ion transport</keyword>
<sequence length="635" mass="70454">METDPLNRPVLTYAHHNFIVLDEDTDAANAVKVMHEKKAETIVVKNKSEEHVGIITDSDILDKIVMRGEDSDEVSIKTIMSSPLITISAKANVRQALELMRLNLIKRIPVTDNVHILGIVTQVGLANAIRTSVLERQFRSYRVVIRERYKPIWGNLGFILQFSGLLFIAPAILATALGEVVSATGIFLGITSMSVTGFILNAYGEKTPMNLRQASILMVFSFVLLSFFGSIPYMYVNPFGEGVDPLTLVVNSFFESASGFTTTGLSMLAHPEDLPKSFDFYRSFTQWIGGLSFVYLVITFFYPERKLAHMKGMLGGGSLRLKQLILTIGVIFSVYTIALSVLLYISGNHEIIYNISLIFSAVTGGGFVPSSTSLVSENFLELFVIMTGMIISALPFAFHYAVFSKEMHTTKMRPEVIVFFGIMFTAIPIFTYLLFLSDPSTNIMVGMFHTVSAATTTGFQFLDITLLSDDGKILLIILMLIGGTAFSTAGGIKVGRILQIVQKMTKKKFSADVTTRSISSASSRYNNAYEPWKKNSEIQKEEKTFNESILVIFLFIFMSFFTGALLSIFTEKNFLDSLFESVSALTTTGLTAGITNINADLLSKVLLIINMIIGRFEIIAVIYLFLEISKIKKKH</sequence>
<evidence type="ECO:0000256" key="5">
    <source>
        <dbReference type="ARBA" id="ARBA00022692"/>
    </source>
</evidence>
<keyword evidence="6 10" id="KW-1133">Transmembrane helix</keyword>
<name>A0A557SYP2_9ARCH</name>
<dbReference type="GO" id="GO:0030001">
    <property type="term" value="P:metal ion transport"/>
    <property type="evidence" value="ECO:0007669"/>
    <property type="project" value="UniProtKB-ARBA"/>
</dbReference>
<gene>
    <name evidence="12" type="ORF">NARC_10135</name>
</gene>
<dbReference type="GO" id="GO:0005886">
    <property type="term" value="C:plasma membrane"/>
    <property type="evidence" value="ECO:0007669"/>
    <property type="project" value="UniProtKB-SubCell"/>
</dbReference>
<evidence type="ECO:0000256" key="2">
    <source>
        <dbReference type="ARBA" id="ARBA00009137"/>
    </source>
</evidence>
<dbReference type="InterPro" id="IPR003445">
    <property type="entry name" value="Cat_transpt"/>
</dbReference>
<dbReference type="InterPro" id="IPR000644">
    <property type="entry name" value="CBS_dom"/>
</dbReference>
<dbReference type="EMBL" id="VOAH01000001">
    <property type="protein sequence ID" value="TVP41729.1"/>
    <property type="molecule type" value="Genomic_DNA"/>
</dbReference>
<keyword evidence="13" id="KW-1185">Reference proteome</keyword>
<comment type="subcellular location">
    <subcellularLocation>
        <location evidence="1">Cell membrane</location>
        <topology evidence="1">Multi-pass membrane protein</topology>
    </subcellularLocation>
</comment>
<dbReference type="Gene3D" id="3.10.580.10">
    <property type="entry name" value="CBS-domain"/>
    <property type="match status" value="1"/>
</dbReference>
<feature type="transmembrane region" description="Helical" evidence="10">
    <location>
        <begin position="284"/>
        <end position="303"/>
    </location>
</feature>
<keyword evidence="9" id="KW-0129">CBS domain</keyword>
<dbReference type="Pfam" id="PF00571">
    <property type="entry name" value="CBS"/>
    <property type="match status" value="2"/>
</dbReference>
<comment type="similarity">
    <text evidence="2">Belongs to the TrkH potassium transport family.</text>
</comment>
<keyword evidence="3" id="KW-0813">Transport</keyword>
<evidence type="ECO:0000256" key="4">
    <source>
        <dbReference type="ARBA" id="ARBA00022475"/>
    </source>
</evidence>